<accession>A0A942TPK2</accession>
<proteinExistence type="predicted"/>
<protein>
    <submittedName>
        <fullName evidence="2">PilZ domain-containing protein</fullName>
    </submittedName>
</protein>
<dbReference type="Proteomes" id="UP000682713">
    <property type="component" value="Unassembled WGS sequence"/>
</dbReference>
<reference evidence="2 3" key="1">
    <citation type="submission" date="2021-05" db="EMBL/GenBank/DDBJ databases">
        <title>Novel Bacillus species.</title>
        <authorList>
            <person name="Liu G."/>
        </authorList>
    </citation>
    <scope>NUCLEOTIDE SEQUENCE [LARGE SCALE GENOMIC DNA]</scope>
    <source>
        <strain evidence="2 3">FJAT-49732</strain>
    </source>
</reference>
<evidence type="ECO:0000313" key="2">
    <source>
        <dbReference type="EMBL" id="MBS4200532.1"/>
    </source>
</evidence>
<gene>
    <name evidence="2" type="ORF">KHA93_12915</name>
</gene>
<sequence>MLSNRHETFRYEFSPPLQCNFNIKLENELEKVSHYGNAEIRNISPHGLMFSTNLNIPKKWDMIKVNIKFTLEEMEFLVSGHFRWKKEFMGIYSYGVLLDNDNEVEKNIINQLKRYSKKKHNLPLD</sequence>
<dbReference type="GO" id="GO:0035438">
    <property type="term" value="F:cyclic-di-GMP binding"/>
    <property type="evidence" value="ECO:0007669"/>
    <property type="project" value="InterPro"/>
</dbReference>
<keyword evidence="3" id="KW-1185">Reference proteome</keyword>
<feature type="domain" description="PilZ" evidence="1">
    <location>
        <begin position="8"/>
        <end position="111"/>
    </location>
</feature>
<dbReference type="EMBL" id="JAGYPJ010000001">
    <property type="protein sequence ID" value="MBS4200532.1"/>
    <property type="molecule type" value="Genomic_DNA"/>
</dbReference>
<dbReference type="InterPro" id="IPR009875">
    <property type="entry name" value="PilZ_domain"/>
</dbReference>
<dbReference type="SUPFAM" id="SSF141371">
    <property type="entry name" value="PilZ domain-like"/>
    <property type="match status" value="1"/>
</dbReference>
<evidence type="ECO:0000259" key="1">
    <source>
        <dbReference type="Pfam" id="PF07238"/>
    </source>
</evidence>
<dbReference type="Pfam" id="PF07238">
    <property type="entry name" value="PilZ"/>
    <property type="match status" value="1"/>
</dbReference>
<comment type="caution">
    <text evidence="2">The sequence shown here is derived from an EMBL/GenBank/DDBJ whole genome shotgun (WGS) entry which is preliminary data.</text>
</comment>
<organism evidence="2 3">
    <name type="scientific">Lederbergia citrisecunda</name>
    <dbReference type="NCBI Taxonomy" id="2833583"/>
    <lineage>
        <taxon>Bacteria</taxon>
        <taxon>Bacillati</taxon>
        <taxon>Bacillota</taxon>
        <taxon>Bacilli</taxon>
        <taxon>Bacillales</taxon>
        <taxon>Bacillaceae</taxon>
        <taxon>Lederbergia</taxon>
    </lineage>
</organism>
<dbReference type="Gene3D" id="2.40.10.220">
    <property type="entry name" value="predicted glycosyltransferase like domains"/>
    <property type="match status" value="1"/>
</dbReference>
<dbReference type="RefSeq" id="WP_213111104.1">
    <property type="nucleotide sequence ID" value="NZ_JAGYPJ010000001.1"/>
</dbReference>
<evidence type="ECO:0000313" key="3">
    <source>
        <dbReference type="Proteomes" id="UP000682713"/>
    </source>
</evidence>
<dbReference type="AlphaFoldDB" id="A0A942TPK2"/>
<name>A0A942TPK2_9BACI</name>